<evidence type="ECO:0000313" key="3">
    <source>
        <dbReference type="EMBL" id="KAK0136447.1"/>
    </source>
</evidence>
<protein>
    <recommendedName>
        <fullName evidence="2">HAT C-terminal dimerisation domain-containing protein</fullName>
    </recommendedName>
</protein>
<dbReference type="GO" id="GO:0046983">
    <property type="term" value="F:protein dimerization activity"/>
    <property type="evidence" value="ECO:0007669"/>
    <property type="project" value="InterPro"/>
</dbReference>
<reference evidence="3" key="1">
    <citation type="journal article" date="2023" name="Front. Mar. Sci.">
        <title>A new Merluccius polli reference genome to investigate the effects of global change in West African waters.</title>
        <authorList>
            <person name="Mateo J.L."/>
            <person name="Blanco-Fernandez C."/>
            <person name="Garcia-Vazquez E."/>
            <person name="Machado-Schiaffino G."/>
        </authorList>
    </citation>
    <scope>NUCLEOTIDE SEQUENCE</scope>
    <source>
        <strain evidence="3">C29</strain>
        <tissue evidence="3">Fin</tissue>
    </source>
</reference>
<comment type="caution">
    <text evidence="3">The sequence shown here is derived from an EMBL/GenBank/DDBJ whole genome shotgun (WGS) entry which is preliminary data.</text>
</comment>
<feature type="region of interest" description="Disordered" evidence="1">
    <location>
        <begin position="1"/>
        <end position="37"/>
    </location>
</feature>
<organism evidence="3 4">
    <name type="scientific">Merluccius polli</name>
    <name type="common">Benguela hake</name>
    <name type="synonym">Merluccius cadenati</name>
    <dbReference type="NCBI Taxonomy" id="89951"/>
    <lineage>
        <taxon>Eukaryota</taxon>
        <taxon>Metazoa</taxon>
        <taxon>Chordata</taxon>
        <taxon>Craniata</taxon>
        <taxon>Vertebrata</taxon>
        <taxon>Euteleostomi</taxon>
        <taxon>Actinopterygii</taxon>
        <taxon>Neopterygii</taxon>
        <taxon>Teleostei</taxon>
        <taxon>Neoteleostei</taxon>
        <taxon>Acanthomorphata</taxon>
        <taxon>Zeiogadaria</taxon>
        <taxon>Gadariae</taxon>
        <taxon>Gadiformes</taxon>
        <taxon>Gadoidei</taxon>
        <taxon>Merlucciidae</taxon>
        <taxon>Merluccius</taxon>
    </lineage>
</organism>
<accession>A0AA47NUA7</accession>
<dbReference type="Pfam" id="PF05699">
    <property type="entry name" value="Dimer_Tnp_hAT"/>
    <property type="match status" value="1"/>
</dbReference>
<keyword evidence="4" id="KW-1185">Reference proteome</keyword>
<dbReference type="InterPro" id="IPR012337">
    <property type="entry name" value="RNaseH-like_sf"/>
</dbReference>
<evidence type="ECO:0000259" key="2">
    <source>
        <dbReference type="Pfam" id="PF05699"/>
    </source>
</evidence>
<dbReference type="SUPFAM" id="SSF53098">
    <property type="entry name" value="Ribonuclease H-like"/>
    <property type="match status" value="1"/>
</dbReference>
<sequence>MSAYIKAEGDKQVPPTADAETGLEESDVTETPPEKQPRLFSHYKNTLSSAEKPSVQAQLTAYLHLIGEENSTSIPCLKFWQQNKSKFPALFHIEHSAPIERVFSQGVILMRPHRARLGSAMVSDLIYLKCNMSV</sequence>
<dbReference type="Proteomes" id="UP001174136">
    <property type="component" value="Unassembled WGS sequence"/>
</dbReference>
<dbReference type="AlphaFoldDB" id="A0AA47NUA7"/>
<gene>
    <name evidence="3" type="ORF">N1851_027438</name>
</gene>
<dbReference type="InterPro" id="IPR008906">
    <property type="entry name" value="HATC_C_dom"/>
</dbReference>
<name>A0AA47NUA7_MERPO</name>
<proteinExistence type="predicted"/>
<dbReference type="EMBL" id="JAOPHQ010005155">
    <property type="protein sequence ID" value="KAK0136447.1"/>
    <property type="molecule type" value="Genomic_DNA"/>
</dbReference>
<feature type="domain" description="HAT C-terminal dimerisation" evidence="2">
    <location>
        <begin position="72"/>
        <end position="132"/>
    </location>
</feature>
<evidence type="ECO:0000313" key="4">
    <source>
        <dbReference type="Proteomes" id="UP001174136"/>
    </source>
</evidence>
<evidence type="ECO:0000256" key="1">
    <source>
        <dbReference type="SAM" id="MobiDB-lite"/>
    </source>
</evidence>